<protein>
    <submittedName>
        <fullName evidence="3">Pyridoxal phosphate-dependent transferase</fullName>
    </submittedName>
</protein>
<dbReference type="AlphaFoldDB" id="A0A550CVK2"/>
<evidence type="ECO:0000259" key="2">
    <source>
        <dbReference type="Pfam" id="PF00266"/>
    </source>
</evidence>
<evidence type="ECO:0000313" key="3">
    <source>
        <dbReference type="EMBL" id="TRM68814.1"/>
    </source>
</evidence>
<accession>A0A550CVK2</accession>
<dbReference type="GO" id="GO:0043545">
    <property type="term" value="P:molybdopterin cofactor metabolic process"/>
    <property type="evidence" value="ECO:0007669"/>
    <property type="project" value="TreeGrafter"/>
</dbReference>
<dbReference type="PANTHER" id="PTHR14237:SF80">
    <property type="entry name" value="MOLYBDENUM COFACTOR SULFURASE"/>
    <property type="match status" value="1"/>
</dbReference>
<reference evidence="3 4" key="1">
    <citation type="journal article" date="2019" name="New Phytol.">
        <title>Comparative genomics reveals unique wood-decay strategies and fruiting body development in the Schizophyllaceae.</title>
        <authorList>
            <person name="Almasi E."/>
            <person name="Sahu N."/>
            <person name="Krizsan K."/>
            <person name="Balint B."/>
            <person name="Kovacs G.M."/>
            <person name="Kiss B."/>
            <person name="Cseklye J."/>
            <person name="Drula E."/>
            <person name="Henrissat B."/>
            <person name="Nagy I."/>
            <person name="Chovatia M."/>
            <person name="Adam C."/>
            <person name="LaButti K."/>
            <person name="Lipzen A."/>
            <person name="Riley R."/>
            <person name="Grigoriev I.V."/>
            <person name="Nagy L.G."/>
        </authorList>
    </citation>
    <scope>NUCLEOTIDE SEQUENCE [LARGE SCALE GENOMIC DNA]</scope>
    <source>
        <strain evidence="3 4">NL-1724</strain>
    </source>
</reference>
<dbReference type="GO" id="GO:0008265">
    <property type="term" value="F:molybdenum cofactor sulfurtransferase activity"/>
    <property type="evidence" value="ECO:0007669"/>
    <property type="project" value="TreeGrafter"/>
</dbReference>
<organism evidence="3 4">
    <name type="scientific">Schizophyllum amplum</name>
    <dbReference type="NCBI Taxonomy" id="97359"/>
    <lineage>
        <taxon>Eukaryota</taxon>
        <taxon>Fungi</taxon>
        <taxon>Dikarya</taxon>
        <taxon>Basidiomycota</taxon>
        <taxon>Agaricomycotina</taxon>
        <taxon>Agaricomycetes</taxon>
        <taxon>Agaricomycetidae</taxon>
        <taxon>Agaricales</taxon>
        <taxon>Schizophyllaceae</taxon>
        <taxon>Schizophyllum</taxon>
    </lineage>
</organism>
<comment type="caution">
    <text evidence="3">The sequence shown here is derived from an EMBL/GenBank/DDBJ whole genome shotgun (WGS) entry which is preliminary data.</text>
</comment>
<dbReference type="OrthoDB" id="10264306at2759"/>
<dbReference type="Gene3D" id="3.90.1150.10">
    <property type="entry name" value="Aspartate Aminotransferase, domain 1"/>
    <property type="match status" value="1"/>
</dbReference>
<gene>
    <name evidence="3" type="ORF">BD626DRAFT_543807</name>
</gene>
<feature type="compositionally biased region" description="Polar residues" evidence="1">
    <location>
        <begin position="46"/>
        <end position="56"/>
    </location>
</feature>
<proteinExistence type="predicted"/>
<keyword evidence="3" id="KW-0808">Transferase</keyword>
<dbReference type="InterPro" id="IPR015424">
    <property type="entry name" value="PyrdxlP-dep_Trfase"/>
</dbReference>
<evidence type="ECO:0000313" key="4">
    <source>
        <dbReference type="Proteomes" id="UP000320762"/>
    </source>
</evidence>
<feature type="domain" description="Aminotransferase class V" evidence="2">
    <location>
        <begin position="97"/>
        <end position="372"/>
    </location>
</feature>
<name>A0A550CVK2_9AGAR</name>
<dbReference type="Pfam" id="PF00266">
    <property type="entry name" value="Aminotran_5"/>
    <property type="match status" value="1"/>
</dbReference>
<dbReference type="InterPro" id="IPR015421">
    <property type="entry name" value="PyrdxlP-dep_Trfase_major"/>
</dbReference>
<dbReference type="InterPro" id="IPR015422">
    <property type="entry name" value="PyrdxlP-dep_Trfase_small"/>
</dbReference>
<dbReference type="InterPro" id="IPR000192">
    <property type="entry name" value="Aminotrans_V_dom"/>
</dbReference>
<dbReference type="STRING" id="97359.A0A550CVK2"/>
<keyword evidence="4" id="KW-1185">Reference proteome</keyword>
<sequence length="525" mass="55780">MTLLLQPSRIQQAVVPRPTYTSSDDESGLESGPCYSEKSLDDDKPLQSSIPNDSSDTDLSIAYERFLAGNPEYRTTHAIDDLRRTDYKRLANSGETYVDWMGGALYPERLVRAHTEFLCTRVLANTHSGSNPSALSHECASAAREAVLRFFHAPAEDYTVIFTPNASGALKLIGEAYPFQEGGAFVLAADSHNSVNGIRCFASAKGADVTYIPSTSQGGLDPEEARTLLASCSPRGRRPALLALTAQSNISNSKVPLAVADTAKALGYDVLLDAAALAPTSSLSLAQHPAIDALAVSFYKMFGYPTGVGALVARKDLLLRLKRPWFAGGTVDLVQVPGDLVTHAPELHEQFEDGTVDYLALAAVSDGLRLLAVYQPLLPLRLTCLLHYLIAEVQQLRYAGTNTAVVRVLSRPPKAPGDAGATASLEFLDPAGVTIPPDSVARSATRAGIALRTGCVCNPGGAAALLSVATNMAALPPGSTHESFEEVVGRALGVVRISLGLASNFEDVWRVVKWARGVAEHGVNT</sequence>
<dbReference type="Gene3D" id="3.40.640.10">
    <property type="entry name" value="Type I PLP-dependent aspartate aminotransferase-like (Major domain)"/>
    <property type="match status" value="1"/>
</dbReference>
<evidence type="ECO:0000256" key="1">
    <source>
        <dbReference type="SAM" id="MobiDB-lite"/>
    </source>
</evidence>
<dbReference type="Proteomes" id="UP000320762">
    <property type="component" value="Unassembled WGS sequence"/>
</dbReference>
<dbReference type="PANTHER" id="PTHR14237">
    <property type="entry name" value="MOLYBDOPTERIN COFACTOR SULFURASE MOSC"/>
    <property type="match status" value="1"/>
</dbReference>
<feature type="region of interest" description="Disordered" evidence="1">
    <location>
        <begin position="14"/>
        <end position="56"/>
    </location>
</feature>
<dbReference type="EMBL" id="VDMD01000001">
    <property type="protein sequence ID" value="TRM68814.1"/>
    <property type="molecule type" value="Genomic_DNA"/>
</dbReference>
<dbReference type="SUPFAM" id="SSF53383">
    <property type="entry name" value="PLP-dependent transferases"/>
    <property type="match status" value="1"/>
</dbReference>